<feature type="transmembrane region" description="Helical" evidence="7">
    <location>
        <begin position="357"/>
        <end position="376"/>
    </location>
</feature>
<evidence type="ECO:0000256" key="3">
    <source>
        <dbReference type="ARBA" id="ARBA00022692"/>
    </source>
</evidence>
<reference evidence="8 9" key="1">
    <citation type="submission" date="2024-10" db="EMBL/GenBank/DDBJ databases">
        <title>Updated reference genomes for cyclostephanoid diatoms.</title>
        <authorList>
            <person name="Roberts W.R."/>
            <person name="Alverson A.J."/>
        </authorList>
    </citation>
    <scope>NUCLEOTIDE SEQUENCE [LARGE SCALE GENOMIC DNA]</scope>
    <source>
        <strain evidence="8 9">AJA228-03</strain>
    </source>
</reference>
<keyword evidence="5 7" id="KW-0472">Membrane</keyword>
<feature type="transmembrane region" description="Helical" evidence="7">
    <location>
        <begin position="254"/>
        <end position="276"/>
    </location>
</feature>
<organism evidence="8 9">
    <name type="scientific">Cyclostephanos tholiformis</name>
    <dbReference type="NCBI Taxonomy" id="382380"/>
    <lineage>
        <taxon>Eukaryota</taxon>
        <taxon>Sar</taxon>
        <taxon>Stramenopiles</taxon>
        <taxon>Ochrophyta</taxon>
        <taxon>Bacillariophyta</taxon>
        <taxon>Coscinodiscophyceae</taxon>
        <taxon>Thalassiosirophycidae</taxon>
        <taxon>Stephanodiscales</taxon>
        <taxon>Stephanodiscaceae</taxon>
        <taxon>Cyclostephanos</taxon>
    </lineage>
</organism>
<name>A0ABD3RB37_9STRA</name>
<evidence type="ECO:0000313" key="8">
    <source>
        <dbReference type="EMBL" id="KAL3809587.1"/>
    </source>
</evidence>
<feature type="transmembrane region" description="Helical" evidence="7">
    <location>
        <begin position="157"/>
        <end position="178"/>
    </location>
</feature>
<evidence type="ECO:0000256" key="5">
    <source>
        <dbReference type="ARBA" id="ARBA00023136"/>
    </source>
</evidence>
<protein>
    <recommendedName>
        <fullName evidence="10">Major facilitator superfamily (MFS) profile domain-containing protein</fullName>
    </recommendedName>
</protein>
<feature type="transmembrane region" description="Helical" evidence="7">
    <location>
        <begin position="480"/>
        <end position="499"/>
    </location>
</feature>
<dbReference type="Proteomes" id="UP001530377">
    <property type="component" value="Unassembled WGS sequence"/>
</dbReference>
<gene>
    <name evidence="8" type="ORF">ACHAXA_005803</name>
</gene>
<dbReference type="InterPro" id="IPR036259">
    <property type="entry name" value="MFS_trans_sf"/>
</dbReference>
<dbReference type="EMBL" id="JALLPB020000395">
    <property type="protein sequence ID" value="KAL3809587.1"/>
    <property type="molecule type" value="Genomic_DNA"/>
</dbReference>
<dbReference type="Pfam" id="PF07690">
    <property type="entry name" value="MFS_1"/>
    <property type="match status" value="1"/>
</dbReference>
<dbReference type="GO" id="GO:0016020">
    <property type="term" value="C:membrane"/>
    <property type="evidence" value="ECO:0007669"/>
    <property type="project" value="UniProtKB-SubCell"/>
</dbReference>
<dbReference type="Gene3D" id="1.20.1250.20">
    <property type="entry name" value="MFS general substrate transporter like domains"/>
    <property type="match status" value="1"/>
</dbReference>
<dbReference type="InterPro" id="IPR011701">
    <property type="entry name" value="MFS"/>
</dbReference>
<feature type="transmembrane region" description="Helical" evidence="7">
    <location>
        <begin position="511"/>
        <end position="531"/>
    </location>
</feature>
<proteinExistence type="predicted"/>
<feature type="compositionally biased region" description="Basic and acidic residues" evidence="6">
    <location>
        <begin position="29"/>
        <end position="54"/>
    </location>
</feature>
<comment type="subcellular location">
    <subcellularLocation>
        <location evidence="1">Membrane</location>
        <topology evidence="1">Multi-pass membrane protein</topology>
    </subcellularLocation>
</comment>
<dbReference type="SUPFAM" id="SSF103473">
    <property type="entry name" value="MFS general substrate transporter"/>
    <property type="match status" value="1"/>
</dbReference>
<evidence type="ECO:0000256" key="1">
    <source>
        <dbReference type="ARBA" id="ARBA00004141"/>
    </source>
</evidence>
<evidence type="ECO:0000313" key="9">
    <source>
        <dbReference type="Proteomes" id="UP001530377"/>
    </source>
</evidence>
<dbReference type="AlphaFoldDB" id="A0ABD3RB37"/>
<feature type="transmembrane region" description="Helical" evidence="7">
    <location>
        <begin position="629"/>
        <end position="646"/>
    </location>
</feature>
<keyword evidence="2" id="KW-0813">Transport</keyword>
<evidence type="ECO:0000256" key="7">
    <source>
        <dbReference type="SAM" id="Phobius"/>
    </source>
</evidence>
<keyword evidence="3 7" id="KW-0812">Transmembrane</keyword>
<feature type="transmembrane region" description="Helical" evidence="7">
    <location>
        <begin position="288"/>
        <end position="312"/>
    </location>
</feature>
<feature type="region of interest" description="Disordered" evidence="6">
    <location>
        <begin position="22"/>
        <end position="75"/>
    </location>
</feature>
<sequence length="686" mass="73286">MTSASAAAAKAKAKAFPRRIENATMVDHVGGDEDRDSMTSDNDHDGYEYDRGDSDEYDVVISSRPPSPSMAGPRRRLSSPSVSLFANSPHLSILPVLLLEFLSLSLTRAVLPSLLLDRYGSRTYVIVGCAECVRGALAFVSCPLLGKLSDVHGRGPCLLFTVFGTLMPVCSLALWGIWDHRSWGGGMGWGGVDDDDDDDDNDYDGRFHRTLVASMSETAAMGEDGEAFFSSSSSGGRGVENDADAPSGIHRIDLFVVLLALSGVCSSTFTLTFAYISDVVKDRDGRVAAYGMALATFGLSFTIGPLVGGYLANVDDAGRGLGGRDRSAIAAAADVGGGANVDGSNNSEIHALGQHRVFLTSFVLALLDLFYIHFLLPESLNSSHEIGDSRCDASRLLDVSLNGGRHIRQEEEDNDEVDVELPSMAVAASSGTSNAPLAGAMGMGGGASSRRASSRRWNPLDSIRYLSTDPVLSAVGRVTFLYYTALHAVVSTLVLYATRRFHLGPQRLGELMAALGLSTMLSEAVLVRIAIPLLGERRCMRIGLVSFSLQCVLLAVADSPWHLFGCAFLAIAGNLVYPSVSSLVSSTVRPDMVGRALGAVNGVKSLTEGIGPLLFGTLLTMSEKDRLPGWPYFGAAIMVAIALHVCRELPDENYFENARLRKNHTCFMDESVGLMDGPRKEDNNDS</sequence>
<feature type="transmembrane region" description="Helical" evidence="7">
    <location>
        <begin position="552"/>
        <end position="577"/>
    </location>
</feature>
<accession>A0ABD3RB37</accession>
<evidence type="ECO:0000256" key="6">
    <source>
        <dbReference type="SAM" id="MobiDB-lite"/>
    </source>
</evidence>
<keyword evidence="4 7" id="KW-1133">Transmembrane helix</keyword>
<dbReference type="PANTHER" id="PTHR23504:SF1">
    <property type="entry name" value="GH21943P-RELATED"/>
    <property type="match status" value="1"/>
</dbReference>
<evidence type="ECO:0000256" key="2">
    <source>
        <dbReference type="ARBA" id="ARBA00022448"/>
    </source>
</evidence>
<evidence type="ECO:0000256" key="4">
    <source>
        <dbReference type="ARBA" id="ARBA00022989"/>
    </source>
</evidence>
<keyword evidence="9" id="KW-1185">Reference proteome</keyword>
<comment type="caution">
    <text evidence="8">The sequence shown here is derived from an EMBL/GenBank/DDBJ whole genome shotgun (WGS) entry which is preliminary data.</text>
</comment>
<dbReference type="PANTHER" id="PTHR23504">
    <property type="entry name" value="MAJOR FACILITATOR SUPERFAMILY DOMAIN-CONTAINING PROTEIN 10"/>
    <property type="match status" value="1"/>
</dbReference>
<evidence type="ECO:0008006" key="10">
    <source>
        <dbReference type="Google" id="ProtNLM"/>
    </source>
</evidence>